<name>A0ABS7JQW4_9SPHN</name>
<feature type="transmembrane region" description="Helical" evidence="5">
    <location>
        <begin position="136"/>
        <end position="156"/>
    </location>
</feature>
<keyword evidence="3 5" id="KW-1133">Transmembrane helix</keyword>
<proteinExistence type="predicted"/>
<dbReference type="GO" id="GO:0016874">
    <property type="term" value="F:ligase activity"/>
    <property type="evidence" value="ECO:0007669"/>
    <property type="project" value="UniProtKB-KW"/>
</dbReference>
<keyword evidence="7" id="KW-0436">Ligase</keyword>
<feature type="transmembrane region" description="Helical" evidence="5">
    <location>
        <begin position="257"/>
        <end position="277"/>
    </location>
</feature>
<evidence type="ECO:0000256" key="5">
    <source>
        <dbReference type="SAM" id="Phobius"/>
    </source>
</evidence>
<protein>
    <submittedName>
        <fullName evidence="7">O-antigen ligase family protein</fullName>
    </submittedName>
</protein>
<evidence type="ECO:0000256" key="2">
    <source>
        <dbReference type="ARBA" id="ARBA00022692"/>
    </source>
</evidence>
<dbReference type="InterPro" id="IPR007016">
    <property type="entry name" value="O-antigen_ligase-rel_domated"/>
</dbReference>
<feature type="transmembrane region" description="Helical" evidence="5">
    <location>
        <begin position="230"/>
        <end position="245"/>
    </location>
</feature>
<dbReference type="PANTHER" id="PTHR37422">
    <property type="entry name" value="TEICHURONIC ACID BIOSYNTHESIS PROTEIN TUAE"/>
    <property type="match status" value="1"/>
</dbReference>
<feature type="transmembrane region" description="Helical" evidence="5">
    <location>
        <begin position="51"/>
        <end position="72"/>
    </location>
</feature>
<feature type="transmembrane region" description="Helical" evidence="5">
    <location>
        <begin position="107"/>
        <end position="124"/>
    </location>
</feature>
<feature type="transmembrane region" description="Helical" evidence="5">
    <location>
        <begin position="176"/>
        <end position="195"/>
    </location>
</feature>
<feature type="domain" description="O-antigen ligase-related" evidence="6">
    <location>
        <begin position="212"/>
        <end position="358"/>
    </location>
</feature>
<accession>A0ABS7JQW4</accession>
<dbReference type="InterPro" id="IPR051533">
    <property type="entry name" value="WaaL-like"/>
</dbReference>
<dbReference type="Pfam" id="PF04932">
    <property type="entry name" value="Wzy_C"/>
    <property type="match status" value="1"/>
</dbReference>
<keyword evidence="8" id="KW-1185">Reference proteome</keyword>
<evidence type="ECO:0000256" key="3">
    <source>
        <dbReference type="ARBA" id="ARBA00022989"/>
    </source>
</evidence>
<evidence type="ECO:0000313" key="7">
    <source>
        <dbReference type="EMBL" id="MBX7500036.1"/>
    </source>
</evidence>
<dbReference type="PANTHER" id="PTHR37422:SF23">
    <property type="entry name" value="TEICHURONIC ACID BIOSYNTHESIS PROTEIN TUAE"/>
    <property type="match status" value="1"/>
</dbReference>
<comment type="subcellular location">
    <subcellularLocation>
        <location evidence="1">Membrane</location>
        <topology evidence="1">Multi-pass membrane protein</topology>
    </subcellularLocation>
</comment>
<feature type="transmembrane region" description="Helical" evidence="5">
    <location>
        <begin position="376"/>
        <end position="396"/>
    </location>
</feature>
<evidence type="ECO:0000256" key="1">
    <source>
        <dbReference type="ARBA" id="ARBA00004141"/>
    </source>
</evidence>
<keyword evidence="4 5" id="KW-0472">Membrane</keyword>
<comment type="caution">
    <text evidence="7">The sequence shown here is derived from an EMBL/GenBank/DDBJ whole genome shotgun (WGS) entry which is preliminary data.</text>
</comment>
<reference evidence="7 8" key="1">
    <citation type="submission" date="2021-08" db="EMBL/GenBank/DDBJ databases">
        <title>Comparative Genomics Analysis of the Genus Qipengyuania Reveals Extensive Genetic Diversity and Metabolic Versatility, Including the Description of Fifteen Novel Species.</title>
        <authorList>
            <person name="Liu Y."/>
        </authorList>
    </citation>
    <scope>NUCLEOTIDE SEQUENCE [LARGE SCALE GENOMIC DNA]</scope>
    <source>
        <strain evidence="7 8">YG27</strain>
    </source>
</reference>
<dbReference type="EMBL" id="JAIGNU010000001">
    <property type="protein sequence ID" value="MBX7500036.1"/>
    <property type="molecule type" value="Genomic_DNA"/>
</dbReference>
<feature type="transmembrane region" description="Helical" evidence="5">
    <location>
        <begin position="402"/>
        <end position="421"/>
    </location>
</feature>
<evidence type="ECO:0000259" key="6">
    <source>
        <dbReference type="Pfam" id="PF04932"/>
    </source>
</evidence>
<feature type="transmembrane region" description="Helical" evidence="5">
    <location>
        <begin position="349"/>
        <end position="369"/>
    </location>
</feature>
<dbReference type="Proteomes" id="UP000782554">
    <property type="component" value="Unassembled WGS sequence"/>
</dbReference>
<gene>
    <name evidence="7" type="ORF">K3181_01100</name>
</gene>
<sequence length="432" mass="46136">MALFLLIAAVVFGGGGSHAAFGNLLVGLGALLAVCWFAFRSEPLSHRYGRAFAILVAASIAIPLLQLIPLPAGLWQALPGRDLAAEARGLVGAGDQWFAHSLDRGRTLGALAALLVPLGLLLALDLDRTRKRASLLLVVVGLGLAHFLLGGLQIILGNVSFFGYPNLVDGQLYGFFANHNSAGLFFVLVLCALAAVADSDFFARRKWMMWVAGVLLSLGCVLTQSRSSLALLILVLIVLAARALWYGRLSAHRPKPVLLGSIGIALVLALGILATNARTLQTIERFEDLEDSRPDIWADTLVAVDRYWPVGSGMGTFDEVFQVDESLETLVAPKAGRAHNDFLEISLEAGVPGILLVLAWLVWLGIAWWRTRGGESGTLAGFSALALLCVALQSLIDYPLRNYAMWSLVAGFAAVLATANINSRGLNLVKNP</sequence>
<dbReference type="RefSeq" id="WP_221600008.1">
    <property type="nucleotide sequence ID" value="NZ_JAIGNU010000001.1"/>
</dbReference>
<keyword evidence="2 5" id="KW-0812">Transmembrane</keyword>
<feature type="transmembrane region" description="Helical" evidence="5">
    <location>
        <begin position="23"/>
        <end position="39"/>
    </location>
</feature>
<organism evidence="7 8">
    <name type="scientific">Qipengyuania mesophila</name>
    <dbReference type="NCBI Taxonomy" id="2867246"/>
    <lineage>
        <taxon>Bacteria</taxon>
        <taxon>Pseudomonadati</taxon>
        <taxon>Pseudomonadota</taxon>
        <taxon>Alphaproteobacteria</taxon>
        <taxon>Sphingomonadales</taxon>
        <taxon>Erythrobacteraceae</taxon>
        <taxon>Qipengyuania</taxon>
    </lineage>
</organism>
<evidence type="ECO:0000256" key="4">
    <source>
        <dbReference type="ARBA" id="ARBA00023136"/>
    </source>
</evidence>
<evidence type="ECO:0000313" key="8">
    <source>
        <dbReference type="Proteomes" id="UP000782554"/>
    </source>
</evidence>